<evidence type="ECO:0000259" key="3">
    <source>
        <dbReference type="Pfam" id="PF13968"/>
    </source>
</evidence>
<dbReference type="Pfam" id="PF13968">
    <property type="entry name" value="DUF4220"/>
    <property type="match status" value="3"/>
</dbReference>
<dbReference type="Proteomes" id="UP000604825">
    <property type="component" value="Unassembled WGS sequence"/>
</dbReference>
<protein>
    <recommendedName>
        <fullName evidence="3">DUF4220 domain-containing protein</fullName>
    </recommendedName>
</protein>
<dbReference type="OrthoDB" id="1689146at2759"/>
<dbReference type="AlphaFoldDB" id="A0A811NSZ6"/>
<feature type="region of interest" description="Disordered" evidence="1">
    <location>
        <begin position="635"/>
        <end position="658"/>
    </location>
</feature>
<feature type="compositionally biased region" description="Acidic residues" evidence="1">
    <location>
        <begin position="900"/>
        <end position="909"/>
    </location>
</feature>
<accession>A0A811NSZ6</accession>
<feature type="region of interest" description="Disordered" evidence="1">
    <location>
        <begin position="1007"/>
        <end position="1056"/>
    </location>
</feature>
<dbReference type="InterPro" id="IPR007658">
    <property type="entry name" value="DUF594"/>
</dbReference>
<keyword evidence="5" id="KW-1185">Reference proteome</keyword>
<evidence type="ECO:0000313" key="5">
    <source>
        <dbReference type="Proteomes" id="UP000604825"/>
    </source>
</evidence>
<feature type="compositionally biased region" description="Polar residues" evidence="1">
    <location>
        <begin position="1018"/>
        <end position="1027"/>
    </location>
</feature>
<evidence type="ECO:0000256" key="1">
    <source>
        <dbReference type="SAM" id="MobiDB-lite"/>
    </source>
</evidence>
<feature type="domain" description="DUF4220" evidence="3">
    <location>
        <begin position="663"/>
        <end position="738"/>
    </location>
</feature>
<proteinExistence type="predicted"/>
<feature type="transmembrane region" description="Helical" evidence="2">
    <location>
        <begin position="110"/>
        <end position="128"/>
    </location>
</feature>
<feature type="transmembrane region" description="Helical" evidence="2">
    <location>
        <begin position="15"/>
        <end position="35"/>
    </location>
</feature>
<name>A0A811NSZ6_9POAL</name>
<feature type="region of interest" description="Disordered" evidence="1">
    <location>
        <begin position="897"/>
        <end position="929"/>
    </location>
</feature>
<dbReference type="EMBL" id="CAJGYO010000005">
    <property type="protein sequence ID" value="CAD6233209.1"/>
    <property type="molecule type" value="Genomic_DNA"/>
</dbReference>
<organism evidence="4 5">
    <name type="scientific">Miscanthus lutarioriparius</name>
    <dbReference type="NCBI Taxonomy" id="422564"/>
    <lineage>
        <taxon>Eukaryota</taxon>
        <taxon>Viridiplantae</taxon>
        <taxon>Streptophyta</taxon>
        <taxon>Embryophyta</taxon>
        <taxon>Tracheophyta</taxon>
        <taxon>Spermatophyta</taxon>
        <taxon>Magnoliopsida</taxon>
        <taxon>Liliopsida</taxon>
        <taxon>Poales</taxon>
        <taxon>Poaceae</taxon>
        <taxon>PACMAD clade</taxon>
        <taxon>Panicoideae</taxon>
        <taxon>Andropogonodae</taxon>
        <taxon>Andropogoneae</taxon>
        <taxon>Saccharinae</taxon>
        <taxon>Miscanthus</taxon>
    </lineage>
</organism>
<evidence type="ECO:0000256" key="2">
    <source>
        <dbReference type="SAM" id="Phobius"/>
    </source>
</evidence>
<feature type="domain" description="DUF4220" evidence="3">
    <location>
        <begin position="49"/>
        <end position="216"/>
    </location>
</feature>
<feature type="domain" description="DUF4220" evidence="3">
    <location>
        <begin position="230"/>
        <end position="332"/>
    </location>
</feature>
<keyword evidence="2" id="KW-0472">Membrane</keyword>
<feature type="transmembrane region" description="Helical" evidence="2">
    <location>
        <begin position="42"/>
        <end position="66"/>
    </location>
</feature>
<dbReference type="InterPro" id="IPR025315">
    <property type="entry name" value="DUF4220"/>
</dbReference>
<sequence>MDGGALIDIWKKWEIQVLVLFSFTLQLILLGFARIRRRKGSALLTVHLWLAYLMADSTAIYTLGHLSLRARSSEKQLVAFWAPLLLLHLGGPDTITAYAFEDNQLWLRHLLNLAVQVMGAAYVLYQFVANQRTLVTPSLLMFVTGLLKYGERTWALKRANIDSIRGALDLQDDSDRRQPYDGRVGTTELDSEDVLLGAHYMFNACKSLFTDDLITSGAELEAINKAYSSMAATTSTLASFLLFQLNSSSSSHGGYTYSRVDVIVTYILLAGAFVLEITSLVRVLGSSWACAFLHARRWDRVHGAVRCLRRLVRAARSRRWLDSVGQYNLLDFCTRDRTELRSRIAKKVGLEKWWDKFHYSSTVSISDSFRDLLLEEIPRRQLGDMRDARGRWTLQQITYPPGASGGRRLYDEISWSVNDTDFDQSILIWHVATDVYLCCHRQPEPAAEDRHRLAKAVKELSDYMLFLFVVQPHMLPGSVRSSRYDNNCDGLVTLWQQHSADKDGMDPTLTPRENLARLLYREYRDRSDDDSDNDDDDRASPAASLSVQMMEEDDNNPHGLAYIDAAGLTGLLLSERSGIPDVLEMIAGVWIEMLCYAARHCTEVSHAKQLSSGGELVTAMGMLVEYTARYDLHPHGHGSEDGHPLSGTSMENGEPSGAAAESLFTDDLITSGAELEAINNGIQFNGGKYMYELIEMQLSLMYDILYTKAAVLYTWYGMCIRLISPAATLASFLLFQLNRSSHGGYTLQQTRCHRHLHSPGQGLCPRDHVDSQGTRVFLGMRLLARSEMGPDPWRRPSILIWHVATDVYLCCRRQPEPAAEDHHRLAKAIKELSDYMLFLFVVQPHMLPGPVRNSRYDNNCDGLVTLWQQHSADKDGMDPTLTPRENLARLLYREYRDRSDDDSDNDDDDRASPAASFSVQMKEEEDKNPHDLAYIDAAGLTGLLLSERSGIPDVLEMIAGVWIEMLCYAARHCTEVSHAKQLSSGGELVTAMGMLVEYAARYDLHPHGHGSEDGLPLSGTSTENNGEPSRAASEVSLDLDSISEGAGRIGGEICEE</sequence>
<feature type="compositionally biased region" description="Acidic residues" evidence="1">
    <location>
        <begin position="528"/>
        <end position="537"/>
    </location>
</feature>
<feature type="region of interest" description="Disordered" evidence="1">
    <location>
        <begin position="525"/>
        <end position="546"/>
    </location>
</feature>
<keyword evidence="2" id="KW-1133">Transmembrane helix</keyword>
<feature type="transmembrane region" description="Helical" evidence="2">
    <location>
        <begin position="78"/>
        <end position="98"/>
    </location>
</feature>
<comment type="caution">
    <text evidence="4">The sequence shown here is derived from an EMBL/GenBank/DDBJ whole genome shotgun (WGS) entry which is preliminary data.</text>
</comment>
<gene>
    <name evidence="4" type="ORF">NCGR_LOCUS22678</name>
</gene>
<feature type="transmembrane region" description="Helical" evidence="2">
    <location>
        <begin position="134"/>
        <end position="150"/>
    </location>
</feature>
<dbReference type="Pfam" id="PF04578">
    <property type="entry name" value="DUF594"/>
    <property type="match status" value="2"/>
</dbReference>
<keyword evidence="2" id="KW-0812">Transmembrane</keyword>
<feature type="transmembrane region" description="Helical" evidence="2">
    <location>
        <begin position="263"/>
        <end position="284"/>
    </location>
</feature>
<evidence type="ECO:0000313" key="4">
    <source>
        <dbReference type="EMBL" id="CAD6233209.1"/>
    </source>
</evidence>
<reference evidence="4" key="1">
    <citation type="submission" date="2020-10" db="EMBL/GenBank/DDBJ databases">
        <authorList>
            <person name="Han B."/>
            <person name="Lu T."/>
            <person name="Zhao Q."/>
            <person name="Huang X."/>
            <person name="Zhao Y."/>
        </authorList>
    </citation>
    <scope>NUCLEOTIDE SEQUENCE</scope>
</reference>
<dbReference type="PANTHER" id="PTHR31325">
    <property type="entry name" value="OS01G0798800 PROTEIN-RELATED"/>
    <property type="match status" value="1"/>
</dbReference>